<dbReference type="AlphaFoldDB" id="A0A811VEC9"/>
<feature type="coiled-coil region" evidence="1">
    <location>
        <begin position="17"/>
        <end position="44"/>
    </location>
</feature>
<evidence type="ECO:0000313" key="3">
    <source>
        <dbReference type="Proteomes" id="UP000606786"/>
    </source>
</evidence>
<dbReference type="Proteomes" id="UP000606786">
    <property type="component" value="Unassembled WGS sequence"/>
</dbReference>
<dbReference type="Gene3D" id="1.20.5.500">
    <property type="entry name" value="Single helix bin"/>
    <property type="match status" value="1"/>
</dbReference>
<gene>
    <name evidence="2" type="ORF">CCAP1982_LOCUS22238</name>
</gene>
<keyword evidence="1" id="KW-0175">Coiled coil</keyword>
<evidence type="ECO:0000313" key="2">
    <source>
        <dbReference type="EMBL" id="CAD7014235.1"/>
    </source>
</evidence>
<dbReference type="EMBL" id="CAJHJT010000056">
    <property type="protein sequence ID" value="CAD7014235.1"/>
    <property type="molecule type" value="Genomic_DNA"/>
</dbReference>
<name>A0A811VEC9_CERCA</name>
<comment type="caution">
    <text evidence="2">The sequence shown here is derived from an EMBL/GenBank/DDBJ whole genome shotgun (WGS) entry which is preliminary data.</text>
</comment>
<reference evidence="2" key="1">
    <citation type="submission" date="2020-11" db="EMBL/GenBank/DDBJ databases">
        <authorList>
            <person name="Whitehead M."/>
        </authorList>
    </citation>
    <scope>NUCLEOTIDE SEQUENCE</scope>
    <source>
        <strain evidence="2">EGII</strain>
    </source>
</reference>
<accession>A0A811VEC9</accession>
<proteinExistence type="predicted"/>
<dbReference type="SUPFAM" id="SSF64602">
    <property type="entry name" value="F1 ATPase inhibitor, IF1, C-terminal domain"/>
    <property type="match status" value="1"/>
</dbReference>
<protein>
    <submittedName>
        <fullName evidence="2">(Mediterranean fruit fly) hypothetical protein</fullName>
    </submittedName>
</protein>
<evidence type="ECO:0000256" key="1">
    <source>
        <dbReference type="SAM" id="Coils"/>
    </source>
</evidence>
<keyword evidence="3" id="KW-1185">Reference proteome</keyword>
<sequence length="67" mass="7856">MIDFSDKGKAEENIYYLKEQREKLRALRKKMKEMEGSLDASIEALEKVAKISTKLKENVIKKKEPKK</sequence>
<organism evidence="2 3">
    <name type="scientific">Ceratitis capitata</name>
    <name type="common">Mediterranean fruit fly</name>
    <name type="synonym">Tephritis capitata</name>
    <dbReference type="NCBI Taxonomy" id="7213"/>
    <lineage>
        <taxon>Eukaryota</taxon>
        <taxon>Metazoa</taxon>
        <taxon>Ecdysozoa</taxon>
        <taxon>Arthropoda</taxon>
        <taxon>Hexapoda</taxon>
        <taxon>Insecta</taxon>
        <taxon>Pterygota</taxon>
        <taxon>Neoptera</taxon>
        <taxon>Endopterygota</taxon>
        <taxon>Diptera</taxon>
        <taxon>Brachycera</taxon>
        <taxon>Muscomorpha</taxon>
        <taxon>Tephritoidea</taxon>
        <taxon>Tephritidae</taxon>
        <taxon>Ceratitis</taxon>
        <taxon>Ceratitis</taxon>
    </lineage>
</organism>